<dbReference type="Proteomes" id="UP001369815">
    <property type="component" value="Unassembled WGS sequence"/>
</dbReference>
<dbReference type="PANTHER" id="PTHR47649:SF1">
    <property type="entry name" value="RIBONUCLEASE D"/>
    <property type="match status" value="1"/>
</dbReference>
<feature type="region of interest" description="Disordered" evidence="1">
    <location>
        <begin position="288"/>
        <end position="339"/>
    </location>
</feature>
<dbReference type="SUPFAM" id="SSF47819">
    <property type="entry name" value="HRDC-like"/>
    <property type="match status" value="2"/>
</dbReference>
<feature type="domain" description="HRDC" evidence="2">
    <location>
        <begin position="8"/>
        <end position="88"/>
    </location>
</feature>
<accession>A0AAX6MCL3</accession>
<feature type="domain" description="HRDC" evidence="2">
    <location>
        <begin position="117"/>
        <end position="197"/>
    </location>
</feature>
<evidence type="ECO:0000259" key="2">
    <source>
        <dbReference type="PROSITE" id="PS50967"/>
    </source>
</evidence>
<protein>
    <recommendedName>
        <fullName evidence="2">HRDC domain-containing protein</fullName>
    </recommendedName>
</protein>
<evidence type="ECO:0000256" key="1">
    <source>
        <dbReference type="SAM" id="MobiDB-lite"/>
    </source>
</evidence>
<feature type="compositionally biased region" description="Polar residues" evidence="1">
    <location>
        <begin position="305"/>
        <end position="314"/>
    </location>
</feature>
<gene>
    <name evidence="3" type="ORF">Daesc_008702</name>
</gene>
<dbReference type="Gene3D" id="1.10.150.80">
    <property type="entry name" value="HRDC domain"/>
    <property type="match status" value="2"/>
</dbReference>
<keyword evidence="4" id="KW-1185">Reference proteome</keyword>
<comment type="caution">
    <text evidence="3">The sequence shown here is derived from an EMBL/GenBank/DDBJ whole genome shotgun (WGS) entry which is preliminary data.</text>
</comment>
<dbReference type="GO" id="GO:0000166">
    <property type="term" value="F:nucleotide binding"/>
    <property type="evidence" value="ECO:0007669"/>
    <property type="project" value="InterPro"/>
</dbReference>
<feature type="compositionally biased region" description="Basic and acidic residues" evidence="1">
    <location>
        <begin position="329"/>
        <end position="339"/>
    </location>
</feature>
<dbReference type="InterPro" id="IPR051086">
    <property type="entry name" value="RNase_D-like"/>
</dbReference>
<sequence>MLEDSTGPQMWHKLFGQLVSHRKRHAEEQDVPLYMIAPNKVLEQLAKIRPTNKNQLLKVKGIGKQKVEAYGDEWLKIISEDIAKHPKSFVELNSLSEPEIANGPHHRRDNFQKQQESDAFKQLYRRLALHRSTQAIIEDRPAYIVASNSLLESLARERPSNQRELLNIHGVGIVKAAEYGSDWLRIIAKFEAEYKPEPAHRLISDAPVASYTAENTRQPQAGDQLSKQRQIKTVGRSKEILLTQPFPSSRLSFGVGETQPNAVEASTEKDDSENYDNSSIEETFEALIPHQLPRQLKRKRDDDSQLTYDTNPSLSHDPDSISAPTAQPTDKEVIKPEPLSREQKLLRRKLDAYVKSVVWAMDPKPNHPIVSEDTLRCLVTTLPQTLDELRQIPDIEGFLKACEMAKKDLWRTFSTWIQSPALIQRA</sequence>
<dbReference type="EMBL" id="JBANMG010000008">
    <property type="protein sequence ID" value="KAK6950375.1"/>
    <property type="molecule type" value="Genomic_DNA"/>
</dbReference>
<dbReference type="Pfam" id="PF00570">
    <property type="entry name" value="HRDC"/>
    <property type="match status" value="2"/>
</dbReference>
<name>A0AAX6MCL3_9PEZI</name>
<dbReference type="GO" id="GO:0003676">
    <property type="term" value="F:nucleic acid binding"/>
    <property type="evidence" value="ECO:0007669"/>
    <property type="project" value="InterPro"/>
</dbReference>
<proteinExistence type="predicted"/>
<dbReference type="PANTHER" id="PTHR47649">
    <property type="entry name" value="RIBONUCLEASE D"/>
    <property type="match status" value="1"/>
</dbReference>
<dbReference type="InterPro" id="IPR044876">
    <property type="entry name" value="HRDC_dom_sf"/>
</dbReference>
<evidence type="ECO:0000313" key="3">
    <source>
        <dbReference type="EMBL" id="KAK6950375.1"/>
    </source>
</evidence>
<dbReference type="AlphaFoldDB" id="A0AAX6MCL3"/>
<dbReference type="InterPro" id="IPR010997">
    <property type="entry name" value="HRDC-like_sf"/>
</dbReference>
<reference evidence="3 4" key="1">
    <citation type="journal article" date="2024" name="Front Chem Biol">
        <title>Unveiling the potential of Daldinia eschscholtzii MFLUCC 19-0629 through bioactivity and bioinformatics studies for enhanced sustainable agriculture production.</title>
        <authorList>
            <person name="Brooks S."/>
            <person name="Weaver J.A."/>
            <person name="Klomchit A."/>
            <person name="Alharthi S.A."/>
            <person name="Onlamun T."/>
            <person name="Nurani R."/>
            <person name="Vong T.K."/>
            <person name="Alberti F."/>
            <person name="Greco C."/>
        </authorList>
    </citation>
    <scope>NUCLEOTIDE SEQUENCE [LARGE SCALE GENOMIC DNA]</scope>
    <source>
        <strain evidence="3">MFLUCC 19-0629</strain>
    </source>
</reference>
<dbReference type="SMART" id="SM00341">
    <property type="entry name" value="HRDC"/>
    <property type="match status" value="3"/>
</dbReference>
<evidence type="ECO:0000313" key="4">
    <source>
        <dbReference type="Proteomes" id="UP001369815"/>
    </source>
</evidence>
<dbReference type="InterPro" id="IPR002121">
    <property type="entry name" value="HRDC_dom"/>
</dbReference>
<feature type="region of interest" description="Disordered" evidence="1">
    <location>
        <begin position="249"/>
        <end position="276"/>
    </location>
</feature>
<organism evidence="3 4">
    <name type="scientific">Daldinia eschscholtzii</name>
    <dbReference type="NCBI Taxonomy" id="292717"/>
    <lineage>
        <taxon>Eukaryota</taxon>
        <taxon>Fungi</taxon>
        <taxon>Dikarya</taxon>
        <taxon>Ascomycota</taxon>
        <taxon>Pezizomycotina</taxon>
        <taxon>Sordariomycetes</taxon>
        <taxon>Xylariomycetidae</taxon>
        <taxon>Xylariales</taxon>
        <taxon>Hypoxylaceae</taxon>
        <taxon>Daldinia</taxon>
    </lineage>
</organism>
<dbReference type="PROSITE" id="PS50967">
    <property type="entry name" value="HRDC"/>
    <property type="match status" value="2"/>
</dbReference>